<dbReference type="GO" id="GO:0051315">
    <property type="term" value="P:attachment of mitotic spindle microtubules to kinetochore"/>
    <property type="evidence" value="ECO:0007669"/>
    <property type="project" value="TreeGrafter"/>
</dbReference>
<dbReference type="AlphaFoldDB" id="A0A383VHS0"/>
<evidence type="ECO:0000256" key="6">
    <source>
        <dbReference type="ARBA" id="ARBA00022776"/>
    </source>
</evidence>
<keyword evidence="6" id="KW-0498">Mitosis</keyword>
<evidence type="ECO:0000256" key="1">
    <source>
        <dbReference type="ARBA" id="ARBA00004123"/>
    </source>
</evidence>
<evidence type="ECO:0000313" key="16">
    <source>
        <dbReference type="EMBL" id="SZX64751.1"/>
    </source>
</evidence>
<keyword evidence="4" id="KW-0158">Chromosome</keyword>
<organism evidence="16 17">
    <name type="scientific">Tetradesmus obliquus</name>
    <name type="common">Green alga</name>
    <name type="synonym">Acutodesmus obliquus</name>
    <dbReference type="NCBI Taxonomy" id="3088"/>
    <lineage>
        <taxon>Eukaryota</taxon>
        <taxon>Viridiplantae</taxon>
        <taxon>Chlorophyta</taxon>
        <taxon>core chlorophytes</taxon>
        <taxon>Chlorophyceae</taxon>
        <taxon>CS clade</taxon>
        <taxon>Sphaeropleales</taxon>
        <taxon>Scenedesmaceae</taxon>
        <taxon>Tetradesmus</taxon>
    </lineage>
</organism>
<evidence type="ECO:0000256" key="3">
    <source>
        <dbReference type="ARBA" id="ARBA00005498"/>
    </source>
</evidence>
<evidence type="ECO:0000256" key="12">
    <source>
        <dbReference type="SAM" id="Coils"/>
    </source>
</evidence>
<keyword evidence="9" id="KW-0539">Nucleus</keyword>
<keyword evidence="11" id="KW-0137">Centromere</keyword>
<name>A0A383VHS0_TETOB</name>
<feature type="domain" description="Nuf2 DHR10-like" evidence="15">
    <location>
        <begin position="254"/>
        <end position="366"/>
    </location>
</feature>
<keyword evidence="7" id="KW-0995">Kinetochore</keyword>
<dbReference type="Proteomes" id="UP000256970">
    <property type="component" value="Unassembled WGS sequence"/>
</dbReference>
<dbReference type="STRING" id="3088.A0A383VHS0"/>
<evidence type="ECO:0000256" key="11">
    <source>
        <dbReference type="ARBA" id="ARBA00023328"/>
    </source>
</evidence>
<feature type="compositionally biased region" description="Polar residues" evidence="13">
    <location>
        <begin position="434"/>
        <end position="443"/>
    </location>
</feature>
<sequence length="453" mass="50435">MAQYSFPILENDELLPCMEEMELPITAAQMAKPTYDVVGPLFESVLISLTGITREELNQPLFAAIDAFEYPELHDESIAARNFFRHLAKLMSACGVKDFGMKDIHKPEPARLRRHLSAIINFAKFREEKLVVYSEMSAELDALVEEQQRLQELLAQKEAEKQRMLDERAAQQEEASGVLAEVSELTGQNQALNKQFMALAGEVKGLKAQCNSLADAAQAEKFELLAAKQENDRLNDQIVQSPEKFQRSLAELTSAVEAERGVVEDTDRACSDAMARQEMVGKVDKEVGKCLELMAELETAVATKKQHSRTAKELREAISGAQLDAGDLEQTQTHLRRQLATLSDRIKRLESQAAVKKEAMESSIEEQLRDKEAVQAENAAQQALCLQHEAETRAITEKSSELRVHHQAAVAALLARYQQLRSEVGSYNKTLQAVMAGQQQQDAGSGRAGRDQQ</sequence>
<dbReference type="GO" id="GO:0051301">
    <property type="term" value="P:cell division"/>
    <property type="evidence" value="ECO:0007669"/>
    <property type="project" value="UniProtKB-KW"/>
</dbReference>
<accession>A0A383VHS0</accession>
<keyword evidence="5" id="KW-0132">Cell division</keyword>
<evidence type="ECO:0000256" key="2">
    <source>
        <dbReference type="ARBA" id="ARBA00004629"/>
    </source>
</evidence>
<evidence type="ECO:0000256" key="5">
    <source>
        <dbReference type="ARBA" id="ARBA00022618"/>
    </source>
</evidence>
<dbReference type="InterPro" id="IPR041112">
    <property type="entry name" value="Nuf2_DHR10-like"/>
</dbReference>
<dbReference type="Pfam" id="PF03800">
    <property type="entry name" value="Nuf2"/>
    <property type="match status" value="1"/>
</dbReference>
<feature type="coiled-coil region" evidence="12">
    <location>
        <begin position="133"/>
        <end position="174"/>
    </location>
</feature>
<comment type="subcellular location">
    <subcellularLocation>
        <location evidence="2">Chromosome</location>
        <location evidence="2">Centromere</location>
        <location evidence="2">Kinetochore</location>
    </subcellularLocation>
    <subcellularLocation>
        <location evidence="1">Nucleus</location>
    </subcellularLocation>
</comment>
<proteinExistence type="inferred from homology"/>
<dbReference type="InterPro" id="IPR038275">
    <property type="entry name" value="Nuf2_N_sf"/>
</dbReference>
<dbReference type="PANTHER" id="PTHR21650">
    <property type="entry name" value="MEMBRALIN/KINETOCHORE PROTEIN NUF2"/>
    <property type="match status" value="1"/>
</dbReference>
<evidence type="ECO:0000256" key="7">
    <source>
        <dbReference type="ARBA" id="ARBA00022838"/>
    </source>
</evidence>
<keyword evidence="10" id="KW-0131">Cell cycle</keyword>
<gene>
    <name evidence="16" type="ORF">BQ4739_LOCUS5242</name>
</gene>
<evidence type="ECO:0000256" key="4">
    <source>
        <dbReference type="ARBA" id="ARBA00022454"/>
    </source>
</evidence>
<dbReference type="PANTHER" id="PTHR21650:SF2">
    <property type="entry name" value="KINETOCHORE PROTEIN NUF2"/>
    <property type="match status" value="1"/>
</dbReference>
<evidence type="ECO:0000256" key="13">
    <source>
        <dbReference type="SAM" id="MobiDB-lite"/>
    </source>
</evidence>
<evidence type="ECO:0000256" key="8">
    <source>
        <dbReference type="ARBA" id="ARBA00023054"/>
    </source>
</evidence>
<reference evidence="16 17" key="1">
    <citation type="submission" date="2016-10" db="EMBL/GenBank/DDBJ databases">
        <authorList>
            <person name="Cai Z."/>
        </authorList>
    </citation>
    <scope>NUCLEOTIDE SEQUENCE [LARGE SCALE GENOMIC DNA]</scope>
</reference>
<evidence type="ECO:0000259" key="14">
    <source>
        <dbReference type="Pfam" id="PF03800"/>
    </source>
</evidence>
<dbReference type="GO" id="GO:0031262">
    <property type="term" value="C:Ndc80 complex"/>
    <property type="evidence" value="ECO:0007669"/>
    <property type="project" value="InterPro"/>
</dbReference>
<comment type="similarity">
    <text evidence="3">Belongs to the NUF2 family.</text>
</comment>
<feature type="coiled-coil region" evidence="12">
    <location>
        <begin position="297"/>
        <end position="384"/>
    </location>
</feature>
<evidence type="ECO:0000256" key="9">
    <source>
        <dbReference type="ARBA" id="ARBA00023242"/>
    </source>
</evidence>
<dbReference type="EMBL" id="FNXT01000453">
    <property type="protein sequence ID" value="SZX64751.1"/>
    <property type="molecule type" value="Genomic_DNA"/>
</dbReference>
<evidence type="ECO:0000256" key="10">
    <source>
        <dbReference type="ARBA" id="ARBA00023306"/>
    </source>
</evidence>
<dbReference type="GO" id="GO:0045132">
    <property type="term" value="P:meiotic chromosome segregation"/>
    <property type="evidence" value="ECO:0007669"/>
    <property type="project" value="TreeGrafter"/>
</dbReference>
<evidence type="ECO:0000259" key="15">
    <source>
        <dbReference type="Pfam" id="PF18595"/>
    </source>
</evidence>
<dbReference type="InterPro" id="IPR005549">
    <property type="entry name" value="Kinetochore_Nuf2_N"/>
</dbReference>
<dbReference type="GO" id="GO:0007052">
    <property type="term" value="P:mitotic spindle organization"/>
    <property type="evidence" value="ECO:0007669"/>
    <property type="project" value="TreeGrafter"/>
</dbReference>
<keyword evidence="8 12" id="KW-0175">Coiled coil</keyword>
<dbReference type="GO" id="GO:0005634">
    <property type="term" value="C:nucleus"/>
    <property type="evidence" value="ECO:0007669"/>
    <property type="project" value="UniProtKB-SubCell"/>
</dbReference>
<dbReference type="GO" id="GO:0044877">
    <property type="term" value="F:protein-containing complex binding"/>
    <property type="evidence" value="ECO:0007669"/>
    <property type="project" value="TreeGrafter"/>
</dbReference>
<keyword evidence="17" id="KW-1185">Reference proteome</keyword>
<dbReference type="Pfam" id="PF18595">
    <property type="entry name" value="Nuf2_DHR10-like"/>
    <property type="match status" value="1"/>
</dbReference>
<protein>
    <submittedName>
        <fullName evidence="16">Uncharacterized protein</fullName>
    </submittedName>
</protein>
<dbReference type="Gene3D" id="1.10.418.60">
    <property type="entry name" value="Ncd80 complex, Nuf2 subunit"/>
    <property type="match status" value="1"/>
</dbReference>
<feature type="region of interest" description="Disordered" evidence="13">
    <location>
        <begin position="434"/>
        <end position="453"/>
    </location>
</feature>
<feature type="domain" description="Kinetochore protein Nuf2 N-terminal" evidence="14">
    <location>
        <begin position="3"/>
        <end position="139"/>
    </location>
</feature>
<dbReference type="GO" id="GO:0051383">
    <property type="term" value="P:kinetochore organization"/>
    <property type="evidence" value="ECO:0007669"/>
    <property type="project" value="TreeGrafter"/>
</dbReference>
<evidence type="ECO:0000313" key="17">
    <source>
        <dbReference type="Proteomes" id="UP000256970"/>
    </source>
</evidence>